<evidence type="ECO:0000259" key="1">
    <source>
        <dbReference type="Pfam" id="PF18545"/>
    </source>
</evidence>
<dbReference type="RefSeq" id="WP_076145571.1">
    <property type="nucleotide sequence ID" value="NZ_LWLN01000001.1"/>
</dbReference>
<comment type="caution">
    <text evidence="2">The sequence shown here is derived from an EMBL/GenBank/DDBJ whole genome shotgun (WGS) entry which is preliminary data.</text>
</comment>
<dbReference type="Proteomes" id="UP000189370">
    <property type="component" value="Unassembled WGS sequence"/>
</dbReference>
<keyword evidence="3" id="KW-1185">Reference proteome</keyword>
<accession>A0A1S8AW25</accession>
<dbReference type="Pfam" id="PF18545">
    <property type="entry name" value="HalOD1"/>
    <property type="match status" value="1"/>
</dbReference>
<dbReference type="AlphaFoldDB" id="A0A1S8AW25"/>
<proteinExistence type="predicted"/>
<dbReference type="InterPro" id="IPR040624">
    <property type="entry name" value="HalOD1"/>
</dbReference>
<evidence type="ECO:0000313" key="3">
    <source>
        <dbReference type="Proteomes" id="UP000189370"/>
    </source>
</evidence>
<gene>
    <name evidence="2" type="ORF">A6E15_08685</name>
</gene>
<evidence type="ECO:0000313" key="2">
    <source>
        <dbReference type="EMBL" id="OLZ41058.1"/>
    </source>
</evidence>
<organism evidence="2 3">
    <name type="scientific">Natrinema saccharevitans</name>
    <dbReference type="NCBI Taxonomy" id="301967"/>
    <lineage>
        <taxon>Archaea</taxon>
        <taxon>Methanobacteriati</taxon>
        <taxon>Methanobacteriota</taxon>
        <taxon>Stenosarchaea group</taxon>
        <taxon>Halobacteria</taxon>
        <taxon>Halobacteriales</taxon>
        <taxon>Natrialbaceae</taxon>
        <taxon>Natrinema</taxon>
    </lineage>
</organism>
<dbReference type="EMBL" id="LWLN01000001">
    <property type="protein sequence ID" value="OLZ41058.1"/>
    <property type="molecule type" value="Genomic_DNA"/>
</dbReference>
<name>A0A1S8AW25_9EURY</name>
<feature type="domain" description="Halobacterial output" evidence="1">
    <location>
        <begin position="14"/>
        <end position="86"/>
    </location>
</feature>
<protein>
    <recommendedName>
        <fullName evidence="1">Halobacterial output domain-containing protein</fullName>
    </recommendedName>
</protein>
<sequence>MSSPDEPSTPNGEVPPSQAIIEAIAAHEGVDVTEIEPPAYEPLFTAVNPEALDDLFRTAAGTESDAVVTLEYEGYEIVVRADGVEVLDRAEDESVSRQIEE</sequence>
<reference evidence="3" key="1">
    <citation type="submission" date="2016-04" db="EMBL/GenBank/DDBJ databases">
        <authorList>
            <person name="Chen S.-C."/>
            <person name="Lai M.-C."/>
        </authorList>
    </citation>
    <scope>NUCLEOTIDE SEQUENCE [LARGE SCALE GENOMIC DNA]</scope>
    <source>
        <strain evidence="3">AB14</strain>
    </source>
</reference>
<dbReference type="OrthoDB" id="221929at2157"/>